<feature type="short sequence motif" description="'HIGH' region" evidence="8">
    <location>
        <begin position="136"/>
        <end position="146"/>
    </location>
</feature>
<comment type="similarity">
    <text evidence="1 8 9">Belongs to the class-I aminoacyl-tRNA synthetase family.</text>
</comment>
<evidence type="ECO:0000256" key="6">
    <source>
        <dbReference type="ARBA" id="ARBA00023146"/>
    </source>
</evidence>
<keyword evidence="5 8" id="KW-0648">Protein biosynthesis</keyword>
<evidence type="ECO:0000256" key="3">
    <source>
        <dbReference type="ARBA" id="ARBA00022741"/>
    </source>
</evidence>
<sequence length="653" mass="75192">MANLPLSINDKYLYNRILLALRESLDDELGPSSQDRLFLISEPPENVDADLSYPLVREIRQMKRGIEDYTKELSRKLTEASGVKIDATYTSGYLNLKFNRVEFAKKFFEEFFRDLDNYGGGQAVKKLNIVVEHTSANPLHPLHIGHARNSCLGDTISRLLKFYGTNIERRFYIDDMGRQMALLIYGILKLNEDGDWKRFLNEEKIDHRIGEIYAATNILVEINELKKKIKSASEDDYQALIAQQDELVAESARIRDRSPEIFDVLAEKIMKDEDPEKEISQLSLRYEQHDENVVKIFREVIELVIGGFKETLGKLGIEFDKWDYESDLVWSGLVDEILRKARESQVFTIYKGAEALSYETILNDSLKEKLFIPKEMDIPPLILKRSDGTTLYTTRDIAYSIKKFKEFNADYVINVIAKEQTLPQAQLRLALYSLGYREYAERLIHYSYEMVNLPGYKMSGRRGRFVSLDELIEMSENAAKQELLKRKGQVAEDVEQVYKAVGRSAVRYSLVSISSEKPLVLKLNDVINFEKNTAPYVQYTYARAFSLLAKAGSYERPTEFDIIEKDDQTYKLIRSLSKFPWVIHKSTTELKPELIVAYLGDISQKFNSWYDNVPVLGEKDERYRALKIATVNAVKSIIGSALNIVGVVTLEKM</sequence>
<dbReference type="InterPro" id="IPR009080">
    <property type="entry name" value="tRNAsynth_Ia_anticodon-bd"/>
</dbReference>
<name>A0A7C2ZBC9_9CREN</name>
<evidence type="ECO:0000313" key="11">
    <source>
        <dbReference type="EMBL" id="HEW64449.1"/>
    </source>
</evidence>
<dbReference type="InterPro" id="IPR036695">
    <property type="entry name" value="Arg-tRNA-synth_N_sf"/>
</dbReference>
<dbReference type="NCBIfam" id="TIGR00456">
    <property type="entry name" value="argS"/>
    <property type="match status" value="1"/>
</dbReference>
<dbReference type="InterPro" id="IPR014729">
    <property type="entry name" value="Rossmann-like_a/b/a_fold"/>
</dbReference>
<keyword evidence="3 8" id="KW-0547">Nucleotide-binding</keyword>
<organism evidence="11">
    <name type="scientific">Fervidicoccus fontis</name>
    <dbReference type="NCBI Taxonomy" id="683846"/>
    <lineage>
        <taxon>Archaea</taxon>
        <taxon>Thermoproteota</taxon>
        <taxon>Thermoprotei</taxon>
        <taxon>Fervidicoccales</taxon>
        <taxon>Fervidicoccaceae</taxon>
        <taxon>Fervidicoccus</taxon>
    </lineage>
</organism>
<keyword evidence="2 8" id="KW-0436">Ligase</keyword>
<dbReference type="SMART" id="SM00836">
    <property type="entry name" value="DALR_1"/>
    <property type="match status" value="1"/>
</dbReference>
<dbReference type="InterPro" id="IPR008909">
    <property type="entry name" value="DALR_anticod-bd"/>
</dbReference>
<keyword evidence="6 8" id="KW-0030">Aminoacyl-tRNA synthetase</keyword>
<dbReference type="Gene3D" id="3.40.50.620">
    <property type="entry name" value="HUPs"/>
    <property type="match status" value="1"/>
</dbReference>
<dbReference type="GO" id="GO:0005524">
    <property type="term" value="F:ATP binding"/>
    <property type="evidence" value="ECO:0007669"/>
    <property type="project" value="UniProtKB-UniRule"/>
</dbReference>
<keyword evidence="4 8" id="KW-0067">ATP-binding</keyword>
<dbReference type="NCBIfam" id="NF002446">
    <property type="entry name" value="PRK01611.3-3"/>
    <property type="match status" value="1"/>
</dbReference>
<evidence type="ECO:0000256" key="7">
    <source>
        <dbReference type="ARBA" id="ARBA00049339"/>
    </source>
</evidence>
<proteinExistence type="inferred from homology"/>
<dbReference type="SUPFAM" id="SSF52374">
    <property type="entry name" value="Nucleotidylyl transferase"/>
    <property type="match status" value="1"/>
</dbReference>
<dbReference type="AlphaFoldDB" id="A0A7C2ZBC9"/>
<dbReference type="RefSeq" id="WP_272985788.1">
    <property type="nucleotide sequence ID" value="NZ_DSFH01000065.1"/>
</dbReference>
<evidence type="ECO:0000256" key="5">
    <source>
        <dbReference type="ARBA" id="ARBA00022917"/>
    </source>
</evidence>
<dbReference type="EC" id="6.1.1.19" evidence="8"/>
<dbReference type="Proteomes" id="UP000886076">
    <property type="component" value="Unassembled WGS sequence"/>
</dbReference>
<evidence type="ECO:0000256" key="2">
    <source>
        <dbReference type="ARBA" id="ARBA00022598"/>
    </source>
</evidence>
<protein>
    <recommendedName>
        <fullName evidence="8">Arginine--tRNA ligase</fullName>
        <ecNumber evidence="8">6.1.1.19</ecNumber>
    </recommendedName>
    <alternativeName>
        <fullName evidence="8">Arginyl-tRNA synthetase</fullName>
        <shortName evidence="8">ArgRS</shortName>
    </alternativeName>
</protein>
<evidence type="ECO:0000259" key="10">
    <source>
        <dbReference type="SMART" id="SM00836"/>
    </source>
</evidence>
<dbReference type="Pfam" id="PF00750">
    <property type="entry name" value="tRNA-synt_1d"/>
    <property type="match status" value="2"/>
</dbReference>
<dbReference type="PANTHER" id="PTHR11956:SF5">
    <property type="entry name" value="ARGININE--TRNA LIGASE, CYTOPLASMIC"/>
    <property type="match status" value="1"/>
</dbReference>
<dbReference type="Gene3D" id="3.30.1360.70">
    <property type="entry name" value="Arginyl tRNA synthetase N-terminal domain"/>
    <property type="match status" value="1"/>
</dbReference>
<gene>
    <name evidence="8" type="primary">argS</name>
    <name evidence="11" type="ORF">ENO39_05295</name>
</gene>
<accession>A0A7C2ZBC9</accession>
<dbReference type="Pfam" id="PF05746">
    <property type="entry name" value="DALR_1"/>
    <property type="match status" value="1"/>
</dbReference>
<comment type="subcellular location">
    <subcellularLocation>
        <location evidence="8">Cytoplasm</location>
    </subcellularLocation>
</comment>
<reference evidence="11" key="1">
    <citation type="journal article" date="2020" name="mSystems">
        <title>Genome- and Community-Level Interaction Insights into Carbon Utilization and Element Cycling Functions of Hydrothermarchaeota in Hydrothermal Sediment.</title>
        <authorList>
            <person name="Zhou Z."/>
            <person name="Liu Y."/>
            <person name="Xu W."/>
            <person name="Pan J."/>
            <person name="Luo Z.H."/>
            <person name="Li M."/>
        </authorList>
    </citation>
    <scope>NUCLEOTIDE SEQUENCE [LARGE SCALE GENOMIC DNA]</scope>
    <source>
        <strain evidence="11">SpSt-1261</strain>
    </source>
</reference>
<dbReference type="EMBL" id="DSFH01000065">
    <property type="protein sequence ID" value="HEW64449.1"/>
    <property type="molecule type" value="Genomic_DNA"/>
</dbReference>
<comment type="catalytic activity">
    <reaction evidence="7 8">
        <text>tRNA(Arg) + L-arginine + ATP = L-arginyl-tRNA(Arg) + AMP + diphosphate</text>
        <dbReference type="Rhea" id="RHEA:20301"/>
        <dbReference type="Rhea" id="RHEA-COMP:9658"/>
        <dbReference type="Rhea" id="RHEA-COMP:9673"/>
        <dbReference type="ChEBI" id="CHEBI:30616"/>
        <dbReference type="ChEBI" id="CHEBI:32682"/>
        <dbReference type="ChEBI" id="CHEBI:33019"/>
        <dbReference type="ChEBI" id="CHEBI:78442"/>
        <dbReference type="ChEBI" id="CHEBI:78513"/>
        <dbReference type="ChEBI" id="CHEBI:456215"/>
        <dbReference type="EC" id="6.1.1.19"/>
    </reaction>
</comment>
<evidence type="ECO:0000256" key="1">
    <source>
        <dbReference type="ARBA" id="ARBA00005594"/>
    </source>
</evidence>
<dbReference type="PANTHER" id="PTHR11956">
    <property type="entry name" value="ARGINYL-TRNA SYNTHETASE"/>
    <property type="match status" value="1"/>
</dbReference>
<dbReference type="GO" id="GO:0005737">
    <property type="term" value="C:cytoplasm"/>
    <property type="evidence" value="ECO:0007669"/>
    <property type="project" value="UniProtKB-SubCell"/>
</dbReference>
<dbReference type="Gene3D" id="1.10.730.10">
    <property type="entry name" value="Isoleucyl-tRNA Synthetase, Domain 1"/>
    <property type="match status" value="1"/>
</dbReference>
<keyword evidence="8" id="KW-0963">Cytoplasm</keyword>
<dbReference type="HAMAP" id="MF_00123">
    <property type="entry name" value="Arg_tRNA_synth"/>
    <property type="match status" value="1"/>
</dbReference>
<dbReference type="PRINTS" id="PR01038">
    <property type="entry name" value="TRNASYNTHARG"/>
</dbReference>
<feature type="domain" description="DALR anticodon binding" evidence="10">
    <location>
        <begin position="537"/>
        <end position="653"/>
    </location>
</feature>
<dbReference type="GO" id="GO:0004814">
    <property type="term" value="F:arginine-tRNA ligase activity"/>
    <property type="evidence" value="ECO:0007669"/>
    <property type="project" value="UniProtKB-UniRule"/>
</dbReference>
<dbReference type="CDD" id="cd00671">
    <property type="entry name" value="ArgRS_core"/>
    <property type="match status" value="1"/>
</dbReference>
<dbReference type="InterPro" id="IPR035684">
    <property type="entry name" value="ArgRS_core"/>
</dbReference>
<dbReference type="SUPFAM" id="SSF47323">
    <property type="entry name" value="Anticodon-binding domain of a subclass of class I aminoacyl-tRNA synthetases"/>
    <property type="match status" value="1"/>
</dbReference>
<evidence type="ECO:0000256" key="4">
    <source>
        <dbReference type="ARBA" id="ARBA00022840"/>
    </source>
</evidence>
<comment type="caution">
    <text evidence="11">The sequence shown here is derived from an EMBL/GenBank/DDBJ whole genome shotgun (WGS) entry which is preliminary data.</text>
</comment>
<dbReference type="GO" id="GO:0006420">
    <property type="term" value="P:arginyl-tRNA aminoacylation"/>
    <property type="evidence" value="ECO:0007669"/>
    <property type="project" value="UniProtKB-UniRule"/>
</dbReference>
<evidence type="ECO:0000256" key="8">
    <source>
        <dbReference type="HAMAP-Rule" id="MF_00123"/>
    </source>
</evidence>
<dbReference type="InterPro" id="IPR001278">
    <property type="entry name" value="Arg-tRNA-ligase"/>
</dbReference>
<evidence type="ECO:0000256" key="9">
    <source>
        <dbReference type="RuleBase" id="RU363038"/>
    </source>
</evidence>